<evidence type="ECO:0000313" key="2">
    <source>
        <dbReference type="Proteomes" id="UP001221686"/>
    </source>
</evidence>
<evidence type="ECO:0008006" key="3">
    <source>
        <dbReference type="Google" id="ProtNLM"/>
    </source>
</evidence>
<dbReference type="EMBL" id="JAQNDL010000003">
    <property type="protein sequence ID" value="MDC0720443.1"/>
    <property type="molecule type" value="Genomic_DNA"/>
</dbReference>
<accession>A0ABT5E3K5</accession>
<sequence length="164" mass="17935">MTTAALAPSASPAAHAFHFIHGRWTIANRRLKTRNAGAADWDAFPSASTCEPRLGGAANVEEVVCPARGWTGMALRALDLQTGQWSIWWLNSLDGQLQPPVRGGFDGGVGVFVGPDMDGDQPILARFIWSDITPHSARWTQAFSYDGGMTWETNWIMDFTRAES</sequence>
<name>A0ABT5E3K5_9BACT</name>
<evidence type="ECO:0000313" key="1">
    <source>
        <dbReference type="EMBL" id="MDC0720443.1"/>
    </source>
</evidence>
<keyword evidence="2" id="KW-1185">Reference proteome</keyword>
<dbReference type="Proteomes" id="UP001221686">
    <property type="component" value="Unassembled WGS sequence"/>
</dbReference>
<reference evidence="1 2" key="1">
    <citation type="submission" date="2022-11" db="EMBL/GenBank/DDBJ databases">
        <title>Minimal conservation of predation-associated metabolite biosynthetic gene clusters underscores biosynthetic potential of Myxococcota including descriptions for ten novel species: Archangium lansinium sp. nov., Myxococcus landrumus sp. nov., Nannocystis bai.</title>
        <authorList>
            <person name="Ahearne A."/>
            <person name="Stevens C."/>
            <person name="Dowd S."/>
        </authorList>
    </citation>
    <scope>NUCLEOTIDE SEQUENCE [LARGE SCALE GENOMIC DNA]</scope>
    <source>
        <strain evidence="1 2">BB15-2</strain>
    </source>
</reference>
<protein>
    <recommendedName>
        <fullName evidence="3">DUF1579 domain-containing protein</fullName>
    </recommendedName>
</protein>
<proteinExistence type="predicted"/>
<dbReference type="RefSeq" id="WP_272088951.1">
    <property type="nucleotide sequence ID" value="NZ_JAQNDL010000003.1"/>
</dbReference>
<comment type="caution">
    <text evidence="1">The sequence shown here is derived from an EMBL/GenBank/DDBJ whole genome shotgun (WGS) entry which is preliminary data.</text>
</comment>
<gene>
    <name evidence="1" type="ORF">POL25_26310</name>
</gene>
<organism evidence="1 2">
    <name type="scientific">Nannocystis bainbridge</name>
    <dbReference type="NCBI Taxonomy" id="2995303"/>
    <lineage>
        <taxon>Bacteria</taxon>
        <taxon>Pseudomonadati</taxon>
        <taxon>Myxococcota</taxon>
        <taxon>Polyangia</taxon>
        <taxon>Nannocystales</taxon>
        <taxon>Nannocystaceae</taxon>
        <taxon>Nannocystis</taxon>
    </lineage>
</organism>